<dbReference type="RefSeq" id="WP_166099676.1">
    <property type="nucleotide sequence ID" value="NZ_JAADJT010000002.1"/>
</dbReference>
<keyword evidence="7" id="KW-1185">Reference proteome</keyword>
<name>A0ABX0FGR1_9BURK</name>
<sequence length="195" mass="21064">MKRSKIDTADTRRRIVSTASRLFLENGLAETGIAHIMAAAGLTQGGFYRHFDSKDQLIAEANIAANDEMFDYYAQAVAGMAPRQALDTVVGLYLRQSHGEGPEWLCPLPNLGSELRNTDRKVRSVAMDGYQRLVAFFTTLTTALGAAEPHGVADAIVSTMVGAVMLSRLAVDPAIAQTILDSTELAVNALLQPER</sequence>
<evidence type="ECO:0000256" key="1">
    <source>
        <dbReference type="ARBA" id="ARBA00023015"/>
    </source>
</evidence>
<dbReference type="PANTHER" id="PTHR47506:SF7">
    <property type="entry name" value="TRANSCRIPTIONAL REGULATORY PROTEIN"/>
    <property type="match status" value="1"/>
</dbReference>
<evidence type="ECO:0000256" key="2">
    <source>
        <dbReference type="ARBA" id="ARBA00023125"/>
    </source>
</evidence>
<evidence type="ECO:0000256" key="4">
    <source>
        <dbReference type="PROSITE-ProRule" id="PRU00335"/>
    </source>
</evidence>
<accession>A0ABX0FGR1</accession>
<dbReference type="Proteomes" id="UP000666369">
    <property type="component" value="Unassembled WGS sequence"/>
</dbReference>
<dbReference type="SUPFAM" id="SSF46689">
    <property type="entry name" value="Homeodomain-like"/>
    <property type="match status" value="1"/>
</dbReference>
<feature type="DNA-binding region" description="H-T-H motif" evidence="4">
    <location>
        <begin position="32"/>
        <end position="51"/>
    </location>
</feature>
<dbReference type="SUPFAM" id="SSF48498">
    <property type="entry name" value="Tetracyclin repressor-like, C-terminal domain"/>
    <property type="match status" value="1"/>
</dbReference>
<dbReference type="InterPro" id="IPR009057">
    <property type="entry name" value="Homeodomain-like_sf"/>
</dbReference>
<dbReference type="PRINTS" id="PR00455">
    <property type="entry name" value="HTHTETR"/>
</dbReference>
<dbReference type="PANTHER" id="PTHR47506">
    <property type="entry name" value="TRANSCRIPTIONAL REGULATORY PROTEIN"/>
    <property type="match status" value="1"/>
</dbReference>
<dbReference type="InterPro" id="IPR036271">
    <property type="entry name" value="Tet_transcr_reg_TetR-rel_C_sf"/>
</dbReference>
<evidence type="ECO:0000313" key="6">
    <source>
        <dbReference type="EMBL" id="NGZ83720.1"/>
    </source>
</evidence>
<evidence type="ECO:0000313" key="7">
    <source>
        <dbReference type="Proteomes" id="UP000666369"/>
    </source>
</evidence>
<dbReference type="Pfam" id="PF00440">
    <property type="entry name" value="TetR_N"/>
    <property type="match status" value="1"/>
</dbReference>
<keyword evidence="1" id="KW-0805">Transcription regulation</keyword>
<keyword evidence="3" id="KW-0804">Transcription</keyword>
<evidence type="ECO:0000256" key="3">
    <source>
        <dbReference type="ARBA" id="ARBA00023163"/>
    </source>
</evidence>
<comment type="caution">
    <text evidence="6">The sequence shown here is derived from an EMBL/GenBank/DDBJ whole genome shotgun (WGS) entry which is preliminary data.</text>
</comment>
<feature type="domain" description="HTH tetR-type" evidence="5">
    <location>
        <begin position="9"/>
        <end position="69"/>
    </location>
</feature>
<protein>
    <submittedName>
        <fullName evidence="6">TetR/AcrR family transcriptional regulator</fullName>
    </submittedName>
</protein>
<organism evidence="6 7">
    <name type="scientific">Duganella aceris</name>
    <dbReference type="NCBI Taxonomy" id="2703883"/>
    <lineage>
        <taxon>Bacteria</taxon>
        <taxon>Pseudomonadati</taxon>
        <taxon>Pseudomonadota</taxon>
        <taxon>Betaproteobacteria</taxon>
        <taxon>Burkholderiales</taxon>
        <taxon>Oxalobacteraceae</taxon>
        <taxon>Telluria group</taxon>
        <taxon>Duganella</taxon>
    </lineage>
</organism>
<dbReference type="InterPro" id="IPR001647">
    <property type="entry name" value="HTH_TetR"/>
</dbReference>
<reference evidence="7" key="1">
    <citation type="submission" date="2023-07" db="EMBL/GenBank/DDBJ databases">
        <title>Duganella aceri sp. nov., isolated from tree sap.</title>
        <authorList>
            <person name="Kim I.S."/>
        </authorList>
    </citation>
    <scope>NUCLEOTIDE SEQUENCE [LARGE SCALE GENOMIC DNA]</scope>
    <source>
        <strain evidence="7">SAP-35</strain>
    </source>
</reference>
<dbReference type="Gene3D" id="1.10.357.10">
    <property type="entry name" value="Tetracycline Repressor, domain 2"/>
    <property type="match status" value="1"/>
</dbReference>
<proteinExistence type="predicted"/>
<gene>
    <name evidence="6" type="ORF">GW587_05530</name>
</gene>
<dbReference type="PROSITE" id="PS50977">
    <property type="entry name" value="HTH_TETR_2"/>
    <property type="match status" value="1"/>
</dbReference>
<dbReference type="EMBL" id="JAADJT010000002">
    <property type="protein sequence ID" value="NGZ83720.1"/>
    <property type="molecule type" value="Genomic_DNA"/>
</dbReference>
<dbReference type="Gene3D" id="1.10.10.60">
    <property type="entry name" value="Homeodomain-like"/>
    <property type="match status" value="1"/>
</dbReference>
<evidence type="ECO:0000259" key="5">
    <source>
        <dbReference type="PROSITE" id="PS50977"/>
    </source>
</evidence>
<keyword evidence="2 4" id="KW-0238">DNA-binding</keyword>